<organism evidence="3">
    <name type="scientific">hydrothermal vent metagenome</name>
    <dbReference type="NCBI Taxonomy" id="652676"/>
    <lineage>
        <taxon>unclassified sequences</taxon>
        <taxon>metagenomes</taxon>
        <taxon>ecological metagenomes</taxon>
    </lineage>
</organism>
<reference evidence="3" key="1">
    <citation type="submission" date="2018-06" db="EMBL/GenBank/DDBJ databases">
        <authorList>
            <person name="Zhirakovskaya E."/>
        </authorList>
    </citation>
    <scope>NUCLEOTIDE SEQUENCE</scope>
</reference>
<protein>
    <recommendedName>
        <fullName evidence="4">ATPase</fullName>
    </recommendedName>
</protein>
<name>A0A3B1B7U4_9ZZZZ</name>
<dbReference type="PANTHER" id="PTHR43566:SF2">
    <property type="entry name" value="DUF4143 DOMAIN-CONTAINING PROTEIN"/>
    <property type="match status" value="1"/>
</dbReference>
<dbReference type="InterPro" id="IPR041682">
    <property type="entry name" value="AAA_14"/>
</dbReference>
<evidence type="ECO:0000259" key="1">
    <source>
        <dbReference type="Pfam" id="PF13173"/>
    </source>
</evidence>
<dbReference type="PANTHER" id="PTHR43566">
    <property type="entry name" value="CONSERVED PROTEIN"/>
    <property type="match status" value="1"/>
</dbReference>
<evidence type="ECO:0008006" key="4">
    <source>
        <dbReference type="Google" id="ProtNLM"/>
    </source>
</evidence>
<dbReference type="Pfam" id="PF13173">
    <property type="entry name" value="AAA_14"/>
    <property type="match status" value="1"/>
</dbReference>
<accession>A0A3B1B7U4</accession>
<dbReference type="Pfam" id="PF13635">
    <property type="entry name" value="DUF4143"/>
    <property type="match status" value="1"/>
</dbReference>
<sequence length="406" mass="46672">MKRDYTPLLHELLSFFPCVAIVGVRQCGKTTLLQELPQSWRIFDLEKASDFDVVHKDPDLFLRLNPNHTALDEGQLIPELFPALRVAIDANRSQCGRFIITGSSSPELLRSISESLAGRVAIMELAPFSLSEAYGKEPSDFYQLIINPSNPRDFLELKPRINLEKQHDYWVRGGYPEPWIKNSPRFNKLWMQNYIQTYLERDVLKLFPGINRQKYWLFLQLLSNLSGTIINYSDVARTLGVSQPTAREYFNIAHGTFIWRHILPYEKNAAKRIIKHPKGYLRDSGLLHSLLHLSSRDSVLAHPQMGHSWESMVLENLLRGFNAQGIAYNYYYYRTGGGAEVDLILEGEFGLLPIEIKYGQTIPLKQLCGIRDFIQERECCYGIVINNAERTIQYDDKLIGIPFGCL</sequence>
<evidence type="ECO:0000313" key="3">
    <source>
        <dbReference type="EMBL" id="VAX07478.1"/>
    </source>
</evidence>
<proteinExistence type="predicted"/>
<dbReference type="SUPFAM" id="SSF52540">
    <property type="entry name" value="P-loop containing nucleoside triphosphate hydrolases"/>
    <property type="match status" value="1"/>
</dbReference>
<gene>
    <name evidence="3" type="ORF">MNBD_GAMMA26-752</name>
</gene>
<feature type="domain" description="DUF4143" evidence="2">
    <location>
        <begin position="200"/>
        <end position="359"/>
    </location>
</feature>
<dbReference type="InterPro" id="IPR025420">
    <property type="entry name" value="DUF4143"/>
</dbReference>
<dbReference type="AlphaFoldDB" id="A0A3B1B7U4"/>
<dbReference type="EMBL" id="UOFX01000024">
    <property type="protein sequence ID" value="VAX07478.1"/>
    <property type="molecule type" value="Genomic_DNA"/>
</dbReference>
<evidence type="ECO:0000259" key="2">
    <source>
        <dbReference type="Pfam" id="PF13635"/>
    </source>
</evidence>
<dbReference type="InterPro" id="IPR027417">
    <property type="entry name" value="P-loop_NTPase"/>
</dbReference>
<feature type="domain" description="AAA" evidence="1">
    <location>
        <begin position="18"/>
        <end position="133"/>
    </location>
</feature>